<dbReference type="SUPFAM" id="SSF46689">
    <property type="entry name" value="Homeodomain-like"/>
    <property type="match status" value="1"/>
</dbReference>
<accession>A0ABS1T497</accession>
<evidence type="ECO:0000313" key="1">
    <source>
        <dbReference type="EMBL" id="MBL4934145.1"/>
    </source>
</evidence>
<keyword evidence="2" id="KW-1185">Reference proteome</keyword>
<comment type="caution">
    <text evidence="1">The sequence shown here is derived from an EMBL/GenBank/DDBJ whole genome shotgun (WGS) entry which is preliminary data.</text>
</comment>
<sequence>MKYVNASDILPDKLLKEIQKYVEGEALYIPSISERKKWGEGSGARSYYEHRNEEIRCKFSEHVSMEDLSEEYSLAVETIRKIVYK</sequence>
<evidence type="ECO:0000313" key="2">
    <source>
        <dbReference type="Proteomes" id="UP000632377"/>
    </source>
</evidence>
<proteinExistence type="predicted"/>
<dbReference type="NCBIfam" id="NF040785">
    <property type="entry name" value="CD3324_fam"/>
    <property type="match status" value="1"/>
</dbReference>
<name>A0ABS1T497_9CLOT</name>
<dbReference type="InterPro" id="IPR049739">
    <property type="entry name" value="YraL-like"/>
</dbReference>
<dbReference type="Proteomes" id="UP000632377">
    <property type="component" value="Unassembled WGS sequence"/>
</dbReference>
<reference evidence="1 2" key="1">
    <citation type="submission" date="2021-01" db="EMBL/GenBank/DDBJ databases">
        <title>Genome public.</title>
        <authorList>
            <person name="Liu C."/>
            <person name="Sun Q."/>
        </authorList>
    </citation>
    <scope>NUCLEOTIDE SEQUENCE [LARGE SCALE GENOMIC DNA]</scope>
    <source>
        <strain evidence="1 2">YIM B02515</strain>
    </source>
</reference>
<organism evidence="1 2">
    <name type="scientific">Clostridium rhizosphaerae</name>
    <dbReference type="NCBI Taxonomy" id="2803861"/>
    <lineage>
        <taxon>Bacteria</taxon>
        <taxon>Bacillati</taxon>
        <taxon>Bacillota</taxon>
        <taxon>Clostridia</taxon>
        <taxon>Eubacteriales</taxon>
        <taxon>Clostridiaceae</taxon>
        <taxon>Clostridium</taxon>
    </lineage>
</organism>
<protein>
    <recommendedName>
        <fullName evidence="3">Mor transcription activator domain-containing protein</fullName>
    </recommendedName>
</protein>
<gene>
    <name evidence="1" type="ORF">JK636_00065</name>
</gene>
<dbReference type="InterPro" id="IPR009057">
    <property type="entry name" value="Homeodomain-like_sf"/>
</dbReference>
<dbReference type="EMBL" id="JAESWC010000001">
    <property type="protein sequence ID" value="MBL4934145.1"/>
    <property type="molecule type" value="Genomic_DNA"/>
</dbReference>
<evidence type="ECO:0008006" key="3">
    <source>
        <dbReference type="Google" id="ProtNLM"/>
    </source>
</evidence>
<dbReference type="RefSeq" id="WP_202746800.1">
    <property type="nucleotide sequence ID" value="NZ_JAESWC010000001.1"/>
</dbReference>